<keyword evidence="1" id="KW-0614">Plasmid</keyword>
<gene>
    <name evidence="1" type="ORF">F7D14_19740</name>
</gene>
<dbReference type="KEGG" id="mpar:F7D14_19740"/>
<proteinExistence type="predicted"/>
<dbReference type="EMBL" id="CP044332">
    <property type="protein sequence ID" value="QGM99844.1"/>
    <property type="molecule type" value="Genomic_DNA"/>
</dbReference>
<protein>
    <submittedName>
        <fullName evidence="1">Uncharacterized protein</fullName>
    </submittedName>
</protein>
<name>A0A6B8M6Y1_9HYPH</name>
<accession>A0A6B8M6Y1</accession>
<organism evidence="1 2">
    <name type="scientific">Methylocystis parvus</name>
    <dbReference type="NCBI Taxonomy" id="134"/>
    <lineage>
        <taxon>Bacteria</taxon>
        <taxon>Pseudomonadati</taxon>
        <taxon>Pseudomonadota</taxon>
        <taxon>Alphaproteobacteria</taxon>
        <taxon>Hyphomicrobiales</taxon>
        <taxon>Methylocystaceae</taxon>
        <taxon>Methylocystis</taxon>
    </lineage>
</organism>
<dbReference type="GeneID" id="42570761"/>
<evidence type="ECO:0000313" key="2">
    <source>
        <dbReference type="Proteomes" id="UP000422569"/>
    </source>
</evidence>
<dbReference type="Proteomes" id="UP000422569">
    <property type="component" value="Plasmid unnamed1"/>
</dbReference>
<reference evidence="1 2" key="1">
    <citation type="submission" date="2019-09" db="EMBL/GenBank/DDBJ databases">
        <title>Isolation and complete genome sequencing of Methylocystis species.</title>
        <authorList>
            <person name="Rumah B.L."/>
            <person name="Stead C.E."/>
            <person name="Stevens B.C."/>
            <person name="Minton N.P."/>
            <person name="Grosse-Honebrink A."/>
            <person name="Zhang Y."/>
        </authorList>
    </citation>
    <scope>NUCLEOTIDE SEQUENCE [LARGE SCALE GENOMIC DNA]</scope>
    <source>
        <strain evidence="1 2">BRCS2</strain>
        <plasmid evidence="1 2">unnamed1</plasmid>
    </source>
</reference>
<geneLocation type="plasmid" evidence="1">
    <name>unnamed1</name>
</geneLocation>
<dbReference type="RefSeq" id="WP_051001102.1">
    <property type="nucleotide sequence ID" value="NZ_CP044332.1"/>
</dbReference>
<sequence length="137" mass="15379">MFDWYRRCAYDGEQKKAFHRQARFALRALAKELRFPEVSYDLRSHRGGVAVSGEITLHHERVHIQVCQPATGADSGILIRTCEGRRDYDGGLNHLAPLSLLDRPAELAGYVRAVMSGDLSLISRMFGPLAHKWLACG</sequence>
<dbReference type="AlphaFoldDB" id="A0A6B8M6Y1"/>
<evidence type="ECO:0000313" key="1">
    <source>
        <dbReference type="EMBL" id="QGM99844.1"/>
    </source>
</evidence>
<keyword evidence="2" id="KW-1185">Reference proteome</keyword>